<sequence length="153" mass="17382">MVLKLLTINDNCLLLVDECESLFLHVDEHYSKESVMRVLETNPVPCIWITNYIDDLEPSFIRRFKLVIEVPKPDSTLNDRVVAEYLKGLRLSKGYRKSLVSKASPALIANATQVAKLLNFRAKKAESVIEEVISEALKASGETEEPLIYKEEM</sequence>
<gene>
    <name evidence="1" type="ORF">D5018_21485</name>
</gene>
<evidence type="ECO:0008006" key="3">
    <source>
        <dbReference type="Google" id="ProtNLM"/>
    </source>
</evidence>
<dbReference type="SUPFAM" id="SSF52540">
    <property type="entry name" value="P-loop containing nucleoside triphosphate hydrolases"/>
    <property type="match status" value="1"/>
</dbReference>
<comment type="caution">
    <text evidence="1">The sequence shown here is derived from an EMBL/GenBank/DDBJ whole genome shotgun (WGS) entry which is preliminary data.</text>
</comment>
<organism evidence="1 2">
    <name type="scientific">Parashewanella curva</name>
    <dbReference type="NCBI Taxonomy" id="2338552"/>
    <lineage>
        <taxon>Bacteria</taxon>
        <taxon>Pseudomonadati</taxon>
        <taxon>Pseudomonadota</taxon>
        <taxon>Gammaproteobacteria</taxon>
        <taxon>Alteromonadales</taxon>
        <taxon>Shewanellaceae</taxon>
        <taxon>Parashewanella</taxon>
    </lineage>
</organism>
<evidence type="ECO:0000313" key="1">
    <source>
        <dbReference type="EMBL" id="RLV57647.1"/>
    </source>
</evidence>
<dbReference type="AlphaFoldDB" id="A0A3L8PQJ4"/>
<dbReference type="EMBL" id="QZEI01000218">
    <property type="protein sequence ID" value="RLV57647.1"/>
    <property type="molecule type" value="Genomic_DNA"/>
</dbReference>
<keyword evidence="2" id="KW-1185">Reference proteome</keyword>
<accession>A0A3L8PQJ4</accession>
<dbReference type="Proteomes" id="UP000281474">
    <property type="component" value="Unassembled WGS sequence"/>
</dbReference>
<name>A0A3L8PQJ4_9GAMM</name>
<proteinExistence type="predicted"/>
<reference evidence="1 2" key="1">
    <citation type="submission" date="2018-09" db="EMBL/GenBank/DDBJ databases">
        <title>Phylogeny of the Shewanellaceae, and recommendation for two new genera, Pseudoshewanella and Parashewanella.</title>
        <authorList>
            <person name="Wang G."/>
        </authorList>
    </citation>
    <scope>NUCLEOTIDE SEQUENCE [LARGE SCALE GENOMIC DNA]</scope>
    <source>
        <strain evidence="1 2">C51</strain>
    </source>
</reference>
<dbReference type="Gene3D" id="3.40.50.300">
    <property type="entry name" value="P-loop containing nucleotide triphosphate hydrolases"/>
    <property type="match status" value="1"/>
</dbReference>
<protein>
    <recommendedName>
        <fullName evidence="3">ATPase AAA-type core domain-containing protein</fullName>
    </recommendedName>
</protein>
<dbReference type="InterPro" id="IPR027417">
    <property type="entry name" value="P-loop_NTPase"/>
</dbReference>
<evidence type="ECO:0000313" key="2">
    <source>
        <dbReference type="Proteomes" id="UP000281474"/>
    </source>
</evidence>